<dbReference type="GO" id="GO:0050832">
    <property type="term" value="P:defense response to fungus"/>
    <property type="evidence" value="ECO:0007669"/>
    <property type="project" value="UniProtKB-KW"/>
</dbReference>
<evidence type="ECO:0000259" key="7">
    <source>
        <dbReference type="Pfam" id="PF24552"/>
    </source>
</evidence>
<dbReference type="Proteomes" id="UP000426265">
    <property type="component" value="Unassembled WGS sequence"/>
</dbReference>
<evidence type="ECO:0000256" key="1">
    <source>
        <dbReference type="ARBA" id="ARBA00006722"/>
    </source>
</evidence>
<evidence type="ECO:0000313" key="10">
    <source>
        <dbReference type="EMBL" id="VYS54389.1"/>
    </source>
</evidence>
<keyword evidence="3" id="KW-0295">Fungicide</keyword>
<evidence type="ECO:0000313" key="13">
    <source>
        <dbReference type="Proteomes" id="UP000434276"/>
    </source>
</evidence>
<dbReference type="RefSeq" id="NP_001031473.1">
    <property type="nucleotide sequence ID" value="NM_001036396.1"/>
</dbReference>
<evidence type="ECO:0000256" key="3">
    <source>
        <dbReference type="ARBA" id="ARBA00022577"/>
    </source>
</evidence>
<evidence type="ECO:0000313" key="12">
    <source>
        <dbReference type="Proteomes" id="UP000426265"/>
    </source>
</evidence>
<dbReference type="OrthoDB" id="1030254at2759"/>
<protein>
    <recommendedName>
        <fullName evidence="7">Defensin-like domain-containing protein</fullName>
    </recommendedName>
</protein>
<reference evidence="11" key="1">
    <citation type="journal article" date="2016" name="Proc. Natl. Acad. Sci. U.S.A.">
        <title>Chromosome-level assembly of Arabidopsis thaliana Ler reveals the extent of translocation and inversion polymorphisms.</title>
        <authorList>
            <person name="Zapata L."/>
            <person name="Ding J."/>
            <person name="Willing E.M."/>
            <person name="Hartwig B."/>
            <person name="Bezdan D."/>
            <person name="Jiao W.B."/>
            <person name="Patel V."/>
            <person name="Velikkakam James G."/>
            <person name="Koornneef M."/>
            <person name="Ossowski S."/>
            <person name="Schneeberger K."/>
        </authorList>
    </citation>
    <scope>NUCLEOTIDE SEQUENCE [LARGE SCALE GENOMIC DNA]</scope>
    <source>
        <strain evidence="11">cv. Landsberg erecta</strain>
    </source>
</reference>
<feature type="signal peptide" evidence="6">
    <location>
        <begin position="1"/>
        <end position="20"/>
    </location>
</feature>
<evidence type="ECO:0000256" key="5">
    <source>
        <dbReference type="ARBA" id="ARBA00023157"/>
    </source>
</evidence>
<dbReference type="EMBL" id="CACRSJ010000105">
    <property type="protein sequence ID" value="VYS54389.1"/>
    <property type="molecule type" value="Genomic_DNA"/>
</dbReference>
<dbReference type="Pfam" id="PF24552">
    <property type="entry name" value="Defensin"/>
    <property type="match status" value="1"/>
</dbReference>
<dbReference type="AlphaFoldDB" id="A0A178VTH0"/>
<feature type="chain" id="PRO_5038213920" description="Defensin-like domain-containing protein" evidence="6">
    <location>
        <begin position="21"/>
        <end position="81"/>
    </location>
</feature>
<dbReference type="Proteomes" id="UP000078284">
    <property type="component" value="Chromosome 2"/>
</dbReference>
<dbReference type="KEGG" id="ath:AT2G34123"/>
<dbReference type="OMA" id="YEDHECI"/>
<evidence type="ECO:0000256" key="6">
    <source>
        <dbReference type="SAM" id="SignalP"/>
    </source>
</evidence>
<feature type="domain" description="Defensin-like" evidence="7">
    <location>
        <begin position="24"/>
        <end position="64"/>
    </location>
</feature>
<keyword evidence="4" id="KW-0611">Plant defense</keyword>
<reference evidence="9" key="2">
    <citation type="submission" date="2016-03" db="EMBL/GenBank/DDBJ databases">
        <title>Full-length assembly of Arabidopsis thaliana Ler reveals the complement of translocations and inversions.</title>
        <authorList>
            <person name="Zapata L."/>
            <person name="Schneeberger K."/>
            <person name="Ossowski S."/>
        </authorList>
    </citation>
    <scope>NUCLEOTIDE SEQUENCE [LARGE SCALE GENOMIC DNA]</scope>
    <source>
        <tissue evidence="9">Leaf</tissue>
    </source>
</reference>
<accession>A0A178VTH0</accession>
<organism evidence="9 11">
    <name type="scientific">Arabidopsis thaliana</name>
    <name type="common">Mouse-ear cress</name>
    <dbReference type="NCBI Taxonomy" id="3702"/>
    <lineage>
        <taxon>Eukaryota</taxon>
        <taxon>Viridiplantae</taxon>
        <taxon>Streptophyta</taxon>
        <taxon>Embryophyta</taxon>
        <taxon>Tracheophyta</taxon>
        <taxon>Spermatophyta</taxon>
        <taxon>Magnoliopsida</taxon>
        <taxon>eudicotyledons</taxon>
        <taxon>Gunneridae</taxon>
        <taxon>Pentapetalae</taxon>
        <taxon>rosids</taxon>
        <taxon>malvids</taxon>
        <taxon>Brassicales</taxon>
        <taxon>Brassicaceae</taxon>
        <taxon>Camelineae</taxon>
        <taxon>Arabidopsis</taxon>
    </lineage>
</organism>
<dbReference type="ExpressionAtlas" id="A0A178VTH0">
    <property type="expression patterns" value="baseline and differential"/>
</dbReference>
<evidence type="ECO:0000313" key="8">
    <source>
        <dbReference type="EMBL" id="CAA0374495.1"/>
    </source>
</evidence>
<keyword evidence="6" id="KW-0732">Signal</keyword>
<name>A0A178VTH0_ARATH</name>
<evidence type="ECO:0000313" key="9">
    <source>
        <dbReference type="EMBL" id="OAP09088.1"/>
    </source>
</evidence>
<dbReference type="EMBL" id="CACSHJ010000088">
    <property type="protein sequence ID" value="CAA0374495.1"/>
    <property type="molecule type" value="Genomic_DNA"/>
</dbReference>
<accession>A0A5S9X3Q3</accession>
<keyword evidence="5" id="KW-1015">Disulfide bond</keyword>
<comment type="similarity">
    <text evidence="1">Belongs to the DEFL family.</text>
</comment>
<keyword evidence="2" id="KW-0929">Antimicrobial</keyword>
<evidence type="ECO:0000313" key="11">
    <source>
        <dbReference type="Proteomes" id="UP000078284"/>
    </source>
</evidence>
<dbReference type="EMBL" id="LUHQ01000002">
    <property type="protein sequence ID" value="OAP09088.1"/>
    <property type="molecule type" value="Genomic_DNA"/>
</dbReference>
<dbReference type="GO" id="GO:0031640">
    <property type="term" value="P:killing of cells of another organism"/>
    <property type="evidence" value="ECO:0007669"/>
    <property type="project" value="UniProtKB-KW"/>
</dbReference>
<dbReference type="Proteomes" id="UP000434276">
    <property type="component" value="Unassembled WGS sequence"/>
</dbReference>
<sequence length="81" mass="8904">MTFFLVIILAISSSNYNVLAVSGPPKCIALCRPGYYERFECFHDCITEGYDDGSCVPGPTTAKCGIITKTTNKICYSFAFE</sequence>
<evidence type="ECO:0000256" key="2">
    <source>
        <dbReference type="ARBA" id="ARBA00022529"/>
    </source>
</evidence>
<dbReference type="InterPro" id="IPR056373">
    <property type="entry name" value="Defensin-like_dom"/>
</dbReference>
<proteinExistence type="inferred from homology"/>
<gene>
    <name evidence="9" type="ordered locus">AXX17_At2g30590</name>
    <name evidence="10" type="ORF">AN1_LOCUS9846</name>
    <name evidence="8" type="ORF">C24_LOCUS9692</name>
</gene>
<evidence type="ECO:0000256" key="4">
    <source>
        <dbReference type="ARBA" id="ARBA00022821"/>
    </source>
</evidence>
<reference evidence="10 12" key="3">
    <citation type="submission" date="2019-11" db="EMBL/GenBank/DDBJ databases">
        <authorList>
            <person name="Jiao W.-B."/>
            <person name="Schneeberger K."/>
        </authorList>
    </citation>
    <scope>NUCLEOTIDE SEQUENCE [LARGE SCALE GENOMIC DNA]</scope>
    <source>
        <strain evidence="12">cv. An-1</strain>
        <strain evidence="13">cv. C24</strain>
    </source>
</reference>